<sequence>MAQHHQAQGPAARSRRLEGRDRQARPADPLIPAAPIVQTDALVIGAGPVGLFQAFQLGLLGLSVQIVDALPQAGGQCIELYADKPILDIPGILECSGRELTERLLAQLAPLAPGWHLGHEVTRLARRDDGRFDAACADGTAFDAGAVFICAGVGAFQPRRLKAPGLEGLEGRHLHYHPATDPAALDCFAGQRVLVIGGDEAALVRAAALAERPGQPPVQLMHRRDVLQADATLLTRIDALRQAGHLVFHAAQLASARQDEAGRLLQVDITLSDGGLRTLDLDTLIVCQGLSPRLGPIADWGLAMDRKLLVADPATFETSAPGIHAAGDIVSYPGKKKLILCGFHEATLAAHAAHERLRPHERGPLLYTSSSTLLQQRLGRHG</sequence>
<feature type="binding site" evidence="5">
    <location>
        <position position="156"/>
    </location>
    <ligand>
        <name>FAD</name>
        <dbReference type="ChEBI" id="CHEBI:57692"/>
    </ligand>
</feature>
<evidence type="ECO:0000256" key="5">
    <source>
        <dbReference type="HAMAP-Rule" id="MF_01685"/>
    </source>
</evidence>
<dbReference type="Pfam" id="PF07992">
    <property type="entry name" value="Pyr_redox_2"/>
    <property type="match status" value="1"/>
</dbReference>
<keyword evidence="1 5" id="KW-0285">Flavoprotein</keyword>
<dbReference type="InterPro" id="IPR022890">
    <property type="entry name" value="Fd--NADP_Rdtase_type_2"/>
</dbReference>
<dbReference type="GO" id="GO:0004324">
    <property type="term" value="F:ferredoxin-NADP+ reductase activity"/>
    <property type="evidence" value="ECO:0007669"/>
    <property type="project" value="UniProtKB-UniRule"/>
</dbReference>
<dbReference type="SUPFAM" id="SSF51905">
    <property type="entry name" value="FAD/NAD(P)-binding domain"/>
    <property type="match status" value="1"/>
</dbReference>
<evidence type="ECO:0000256" key="3">
    <source>
        <dbReference type="ARBA" id="ARBA00022857"/>
    </source>
</evidence>
<dbReference type="InterPro" id="IPR050097">
    <property type="entry name" value="Ferredoxin-NADP_redctase_2"/>
</dbReference>
<feature type="region of interest" description="Disordered" evidence="6">
    <location>
        <begin position="1"/>
        <end position="28"/>
    </location>
</feature>
<dbReference type="OrthoDB" id="9806179at2"/>
<protein>
    <recommendedName>
        <fullName evidence="5">Ferredoxin--NADP reductase</fullName>
        <shortName evidence="5">FNR</shortName>
        <shortName evidence="5">Fd-NADP(+) reductase</shortName>
        <ecNumber evidence="5">1.18.1.2</ecNumber>
    </recommendedName>
</protein>
<dbReference type="Proteomes" id="UP000323522">
    <property type="component" value="Chromosome"/>
</dbReference>
<comment type="catalytic activity">
    <reaction evidence="5">
        <text>2 reduced [2Fe-2S]-[ferredoxin] + NADP(+) + H(+) = 2 oxidized [2Fe-2S]-[ferredoxin] + NADPH</text>
        <dbReference type="Rhea" id="RHEA:20125"/>
        <dbReference type="Rhea" id="RHEA-COMP:10000"/>
        <dbReference type="Rhea" id="RHEA-COMP:10001"/>
        <dbReference type="ChEBI" id="CHEBI:15378"/>
        <dbReference type="ChEBI" id="CHEBI:33737"/>
        <dbReference type="ChEBI" id="CHEBI:33738"/>
        <dbReference type="ChEBI" id="CHEBI:57783"/>
        <dbReference type="ChEBI" id="CHEBI:58349"/>
        <dbReference type="EC" id="1.18.1.2"/>
    </reaction>
</comment>
<keyword evidence="4 5" id="KW-0560">Oxidoreductase</keyword>
<comment type="similarity">
    <text evidence="5">Belongs to the ferredoxin--NADP reductase type 2 family.</text>
</comment>
<evidence type="ECO:0000256" key="1">
    <source>
        <dbReference type="ARBA" id="ARBA00022630"/>
    </source>
</evidence>
<keyword evidence="3 5" id="KW-0521">NADP</keyword>
<dbReference type="Gene3D" id="3.50.50.60">
    <property type="entry name" value="FAD/NAD(P)-binding domain"/>
    <property type="match status" value="2"/>
</dbReference>
<dbReference type="HAMAP" id="MF_01685">
    <property type="entry name" value="FENR2"/>
    <property type="match status" value="1"/>
</dbReference>
<evidence type="ECO:0000256" key="4">
    <source>
        <dbReference type="ARBA" id="ARBA00023002"/>
    </source>
</evidence>
<feature type="compositionally biased region" description="Basic and acidic residues" evidence="6">
    <location>
        <begin position="15"/>
        <end position="25"/>
    </location>
</feature>
<comment type="subunit">
    <text evidence="5">Homodimer.</text>
</comment>
<keyword evidence="2 5" id="KW-0274">FAD</keyword>
<feature type="binding site" evidence="5">
    <location>
        <position position="68"/>
    </location>
    <ligand>
        <name>FAD</name>
        <dbReference type="ChEBI" id="CHEBI:57692"/>
    </ligand>
</feature>
<feature type="binding site" evidence="5">
    <location>
        <position position="121"/>
    </location>
    <ligand>
        <name>FAD</name>
        <dbReference type="ChEBI" id="CHEBI:57692"/>
    </ligand>
</feature>
<feature type="binding site" evidence="5">
    <location>
        <position position="76"/>
    </location>
    <ligand>
        <name>FAD</name>
        <dbReference type="ChEBI" id="CHEBI:57692"/>
    </ligand>
</feature>
<evidence type="ECO:0000256" key="2">
    <source>
        <dbReference type="ARBA" id="ARBA00022827"/>
    </source>
</evidence>
<evidence type="ECO:0000256" key="6">
    <source>
        <dbReference type="SAM" id="MobiDB-lite"/>
    </source>
</evidence>
<dbReference type="PRINTS" id="PR00469">
    <property type="entry name" value="PNDRDTASEII"/>
</dbReference>
<dbReference type="KEGG" id="snn:EWH46_05655"/>
<reference evidence="7 8" key="1">
    <citation type="submission" date="2019-02" db="EMBL/GenBank/DDBJ databases">
        <title>Complete Genome Sequence and Methylome Analysis of Sphaerotilus natans subsp. sulfidivorans D-507.</title>
        <authorList>
            <person name="Fomenkov A."/>
            <person name="Gridneva E."/>
            <person name="Smolyakov D."/>
            <person name="Dubinina G."/>
            <person name="Vincze T."/>
            <person name="Grabovich M."/>
            <person name="Roberts R.J."/>
        </authorList>
    </citation>
    <scope>NUCLEOTIDE SEQUENCE [LARGE SCALE GENOMIC DNA]</scope>
    <source>
        <strain evidence="7 8">D-507</strain>
    </source>
</reference>
<accession>A0A5C1PXC4</accession>
<name>A0A5C1PXC4_9BURK</name>
<comment type="caution">
    <text evidence="5">Lacks conserved residue(s) required for the propagation of feature annotation.</text>
</comment>
<dbReference type="EC" id="1.18.1.2" evidence="5"/>
<dbReference type="EMBL" id="CP035708">
    <property type="protein sequence ID" value="QEN00315.1"/>
    <property type="molecule type" value="Genomic_DNA"/>
</dbReference>
<dbReference type="GO" id="GO:0050661">
    <property type="term" value="F:NADP binding"/>
    <property type="evidence" value="ECO:0007669"/>
    <property type="project" value="UniProtKB-UniRule"/>
</dbReference>
<dbReference type="AlphaFoldDB" id="A0A5C1PXC4"/>
<feature type="binding site" evidence="5">
    <location>
        <position position="328"/>
    </location>
    <ligand>
        <name>FAD</name>
        <dbReference type="ChEBI" id="CHEBI:57692"/>
    </ligand>
</feature>
<proteinExistence type="inferred from homology"/>
<evidence type="ECO:0000313" key="7">
    <source>
        <dbReference type="EMBL" id="QEN00315.1"/>
    </source>
</evidence>
<dbReference type="GO" id="GO:0050660">
    <property type="term" value="F:flavin adenine dinucleotide binding"/>
    <property type="evidence" value="ECO:0007669"/>
    <property type="project" value="UniProtKB-UniRule"/>
</dbReference>
<dbReference type="PRINTS" id="PR00368">
    <property type="entry name" value="FADPNR"/>
</dbReference>
<organism evidence="7 8">
    <name type="scientific">Sphaerotilus sulfidivorans</name>
    <dbReference type="NCBI Taxonomy" id="639200"/>
    <lineage>
        <taxon>Bacteria</taxon>
        <taxon>Pseudomonadati</taxon>
        <taxon>Pseudomonadota</taxon>
        <taxon>Betaproteobacteria</taxon>
        <taxon>Burkholderiales</taxon>
        <taxon>Sphaerotilaceae</taxon>
        <taxon>Sphaerotilus</taxon>
    </lineage>
</organism>
<comment type="cofactor">
    <cofactor evidence="5">
        <name>FAD</name>
        <dbReference type="ChEBI" id="CHEBI:57692"/>
    </cofactor>
    <text evidence="5">Binds 1 FAD per subunit.</text>
</comment>
<evidence type="ECO:0000313" key="8">
    <source>
        <dbReference type="Proteomes" id="UP000323522"/>
    </source>
</evidence>
<dbReference type="PANTHER" id="PTHR48105">
    <property type="entry name" value="THIOREDOXIN REDUCTASE 1-RELATED-RELATED"/>
    <property type="match status" value="1"/>
</dbReference>
<feature type="binding site" evidence="5">
    <location>
        <position position="81"/>
    </location>
    <ligand>
        <name>FAD</name>
        <dbReference type="ChEBI" id="CHEBI:57692"/>
    </ligand>
</feature>
<gene>
    <name evidence="7" type="ORF">EWH46_05655</name>
</gene>
<dbReference type="InterPro" id="IPR023753">
    <property type="entry name" value="FAD/NAD-binding_dom"/>
</dbReference>
<feature type="binding site" evidence="5">
    <location>
        <position position="369"/>
    </location>
    <ligand>
        <name>FAD</name>
        <dbReference type="ChEBI" id="CHEBI:57692"/>
    </ligand>
</feature>
<dbReference type="InterPro" id="IPR036188">
    <property type="entry name" value="FAD/NAD-bd_sf"/>
</dbReference>